<accession>A0A484BR79</accession>
<proteinExistence type="predicted"/>
<evidence type="ECO:0000313" key="2">
    <source>
        <dbReference type="EMBL" id="TDG50712.1"/>
    </source>
</evidence>
<feature type="region of interest" description="Disordered" evidence="1">
    <location>
        <begin position="1"/>
        <end position="20"/>
    </location>
</feature>
<keyword evidence="3" id="KW-1185">Reference proteome</keyword>
<evidence type="ECO:0000256" key="1">
    <source>
        <dbReference type="SAM" id="MobiDB-lite"/>
    </source>
</evidence>
<dbReference type="AlphaFoldDB" id="A0A484BR79"/>
<name>A0A484BR79_DRONA</name>
<dbReference type="EMBL" id="LSRL02000013">
    <property type="protein sequence ID" value="TDG50712.1"/>
    <property type="molecule type" value="Genomic_DNA"/>
</dbReference>
<sequence>MRNMQSCRNSNSNSNSNFNCLWLTMPTQSQTTGNNNADSVDNLCNSSGSSNRDQTGAGAEAGQEPKSGDCSMEMRHAALEVPRKEAVEIGYRDMA</sequence>
<organism evidence="2 3">
    <name type="scientific">Drosophila navojoa</name>
    <name type="common">Fruit fly</name>
    <dbReference type="NCBI Taxonomy" id="7232"/>
    <lineage>
        <taxon>Eukaryota</taxon>
        <taxon>Metazoa</taxon>
        <taxon>Ecdysozoa</taxon>
        <taxon>Arthropoda</taxon>
        <taxon>Hexapoda</taxon>
        <taxon>Insecta</taxon>
        <taxon>Pterygota</taxon>
        <taxon>Neoptera</taxon>
        <taxon>Endopterygota</taxon>
        <taxon>Diptera</taxon>
        <taxon>Brachycera</taxon>
        <taxon>Muscomorpha</taxon>
        <taxon>Ephydroidea</taxon>
        <taxon>Drosophilidae</taxon>
        <taxon>Drosophila</taxon>
    </lineage>
</organism>
<comment type="caution">
    <text evidence="2">The sequence shown here is derived from an EMBL/GenBank/DDBJ whole genome shotgun (WGS) entry which is preliminary data.</text>
</comment>
<reference evidence="2 3" key="1">
    <citation type="journal article" date="2019" name="J. Hered.">
        <title>An Improved Genome Assembly for Drosophila navojoa, the Basal Species in the mojavensis Cluster.</title>
        <authorList>
            <person name="Vanderlinde T."/>
            <person name="Dupim E.G."/>
            <person name="Nazario-Yepiz N.O."/>
            <person name="Carvalho A.B."/>
        </authorList>
    </citation>
    <scope>NUCLEOTIDE SEQUENCE [LARGE SCALE GENOMIC DNA]</scope>
    <source>
        <strain evidence="2">Navoj_Jal97</strain>
        <tissue evidence="2">Whole organism</tissue>
    </source>
</reference>
<gene>
    <name evidence="2" type="ORF">AWZ03_002701</name>
</gene>
<feature type="compositionally biased region" description="Polar residues" evidence="1">
    <location>
        <begin position="27"/>
        <end position="54"/>
    </location>
</feature>
<feature type="region of interest" description="Disordered" evidence="1">
    <location>
        <begin position="27"/>
        <end position="77"/>
    </location>
</feature>
<evidence type="ECO:0000313" key="3">
    <source>
        <dbReference type="Proteomes" id="UP000295192"/>
    </source>
</evidence>
<dbReference type="Proteomes" id="UP000295192">
    <property type="component" value="Unassembled WGS sequence"/>
</dbReference>
<feature type="compositionally biased region" description="Low complexity" evidence="1">
    <location>
        <begin position="9"/>
        <end position="19"/>
    </location>
</feature>
<protein>
    <submittedName>
        <fullName evidence="2">Uncharacterized protein</fullName>
    </submittedName>
</protein>